<dbReference type="OrthoDB" id="8701707at2"/>
<dbReference type="RefSeq" id="WP_046752848.1">
    <property type="nucleotide sequence ID" value="NZ_LBNO01000051.1"/>
</dbReference>
<accession>A0A1A0R1F8</accession>
<reference evidence="6 7" key="1">
    <citation type="submission" date="2017-02" db="EMBL/GenBank/DDBJ databases">
        <title>The new phylogeny of genus Mycobacterium.</title>
        <authorList>
            <person name="Tortoli E."/>
            <person name="Trovato A."/>
            <person name="Cirillo D.M."/>
        </authorList>
    </citation>
    <scope>NUCLEOTIDE SEQUENCE [LARGE SCALE GENOMIC DNA]</scope>
    <source>
        <strain evidence="6 7">FI-09383</strain>
    </source>
</reference>
<keyword evidence="1" id="KW-0805">Transcription regulation</keyword>
<proteinExistence type="predicted"/>
<dbReference type="InterPro" id="IPR050109">
    <property type="entry name" value="HTH-type_TetR-like_transc_reg"/>
</dbReference>
<dbReference type="EMBL" id="MVHP01000028">
    <property type="protein sequence ID" value="ORA62265.1"/>
    <property type="molecule type" value="Genomic_DNA"/>
</dbReference>
<dbReference type="Gene3D" id="1.10.357.10">
    <property type="entry name" value="Tetracycline Repressor, domain 2"/>
    <property type="match status" value="1"/>
</dbReference>
<dbReference type="AlphaFoldDB" id="A0A0M2ZEI4"/>
<evidence type="ECO:0000313" key="7">
    <source>
        <dbReference type="Proteomes" id="UP000192772"/>
    </source>
</evidence>
<accession>A0A0M2ZEI4</accession>
<evidence type="ECO:0000256" key="3">
    <source>
        <dbReference type="ARBA" id="ARBA00023163"/>
    </source>
</evidence>
<dbReference type="Proteomes" id="UP000192772">
    <property type="component" value="Unassembled WGS sequence"/>
</dbReference>
<keyword evidence="2 4" id="KW-0238">DNA-binding</keyword>
<evidence type="ECO:0000256" key="4">
    <source>
        <dbReference type="PROSITE-ProRule" id="PRU00335"/>
    </source>
</evidence>
<evidence type="ECO:0000313" key="6">
    <source>
        <dbReference type="EMBL" id="ORA62265.1"/>
    </source>
</evidence>
<evidence type="ECO:0000259" key="5">
    <source>
        <dbReference type="PROSITE" id="PS50977"/>
    </source>
</evidence>
<gene>
    <name evidence="6" type="ORF">BST23_20290</name>
</gene>
<feature type="domain" description="HTH tetR-type" evidence="5">
    <location>
        <begin position="6"/>
        <end position="66"/>
    </location>
</feature>
<dbReference type="Pfam" id="PF00440">
    <property type="entry name" value="TetR_N"/>
    <property type="match status" value="1"/>
</dbReference>
<evidence type="ECO:0000256" key="2">
    <source>
        <dbReference type="ARBA" id="ARBA00023125"/>
    </source>
</evidence>
<comment type="caution">
    <text evidence="6">The sequence shown here is derived from an EMBL/GenBank/DDBJ whole genome shotgun (WGS) entry which is preliminary data.</text>
</comment>
<dbReference type="PANTHER" id="PTHR30055:SF234">
    <property type="entry name" value="HTH-TYPE TRANSCRIPTIONAL REGULATOR BETI"/>
    <property type="match status" value="1"/>
</dbReference>
<organism evidence="6 7">
    <name type="scientific">Mycolicibacterium elephantis</name>
    <dbReference type="NCBI Taxonomy" id="81858"/>
    <lineage>
        <taxon>Bacteria</taxon>
        <taxon>Bacillati</taxon>
        <taxon>Actinomycetota</taxon>
        <taxon>Actinomycetes</taxon>
        <taxon>Mycobacteriales</taxon>
        <taxon>Mycobacteriaceae</taxon>
        <taxon>Mycolicibacterium</taxon>
    </lineage>
</organism>
<dbReference type="PANTHER" id="PTHR30055">
    <property type="entry name" value="HTH-TYPE TRANSCRIPTIONAL REGULATOR RUTR"/>
    <property type="match status" value="1"/>
</dbReference>
<evidence type="ECO:0000256" key="1">
    <source>
        <dbReference type="ARBA" id="ARBA00023015"/>
    </source>
</evidence>
<dbReference type="InterPro" id="IPR001647">
    <property type="entry name" value="HTH_TetR"/>
</dbReference>
<feature type="DNA-binding region" description="H-T-H motif" evidence="4">
    <location>
        <begin position="29"/>
        <end position="48"/>
    </location>
</feature>
<name>A0A0M2ZEI4_9MYCO</name>
<dbReference type="GO" id="GO:0003700">
    <property type="term" value="F:DNA-binding transcription factor activity"/>
    <property type="evidence" value="ECO:0007669"/>
    <property type="project" value="TreeGrafter"/>
</dbReference>
<dbReference type="PRINTS" id="PR00455">
    <property type="entry name" value="HTHTETR"/>
</dbReference>
<dbReference type="InterPro" id="IPR009057">
    <property type="entry name" value="Homeodomain-like_sf"/>
</dbReference>
<dbReference type="GO" id="GO:0000976">
    <property type="term" value="F:transcription cis-regulatory region binding"/>
    <property type="evidence" value="ECO:0007669"/>
    <property type="project" value="TreeGrafter"/>
</dbReference>
<protein>
    <submittedName>
        <fullName evidence="6">TetR family transcriptional regulator</fullName>
    </submittedName>
</protein>
<sequence length="187" mass="20486">MPRPARYTVDELLDAAAALLAQGGPAAVTMSAVARAVGAPSGSLYHRFPSRAALCGQLWMRTEERFLSGFLTEVGRARGAQHKCVAGARFTVQWCRDHPQQAQVLLVGADELGEAEWPEDLRARRRRLHRRLRRALTEIHADADRVTAAVIDIPYAVVRRHLLARRAVPVGADAIVSDCARALIPPT</sequence>
<dbReference type="STRING" id="81858.BST23_20290"/>
<dbReference type="SUPFAM" id="SSF46689">
    <property type="entry name" value="Homeodomain-like"/>
    <property type="match status" value="1"/>
</dbReference>
<dbReference type="PROSITE" id="PS50977">
    <property type="entry name" value="HTH_TETR_2"/>
    <property type="match status" value="1"/>
</dbReference>
<keyword evidence="3" id="KW-0804">Transcription</keyword>